<feature type="domain" description="Hemerythrin-like" evidence="4">
    <location>
        <begin position="17"/>
        <end position="131"/>
    </location>
</feature>
<accession>A0A6V8LWA7</accession>
<dbReference type="EMBL" id="BLTE01000010">
    <property type="protein sequence ID" value="GFK94558.1"/>
    <property type="molecule type" value="Genomic_DNA"/>
</dbReference>
<reference evidence="5 6" key="1">
    <citation type="submission" date="2020-04" db="EMBL/GenBank/DDBJ databases">
        <authorList>
            <consortium name="Desulfovibrio sp. FSS-1 genome sequencing consortium"/>
            <person name="Shimoshige H."/>
            <person name="Kobayashi H."/>
            <person name="Maekawa T."/>
        </authorList>
    </citation>
    <scope>NUCLEOTIDE SEQUENCE [LARGE SCALE GENOMIC DNA]</scope>
    <source>
        <strain evidence="5 6">SIID29052-01</strain>
    </source>
</reference>
<comment type="similarity">
    <text evidence="1">Belongs to the hemerythrin family.</text>
</comment>
<dbReference type="SUPFAM" id="SSF47188">
    <property type="entry name" value="Hemerythrin-like"/>
    <property type="match status" value="1"/>
</dbReference>
<keyword evidence="3" id="KW-0408">Iron</keyword>
<evidence type="ECO:0000256" key="3">
    <source>
        <dbReference type="ARBA" id="ARBA00023004"/>
    </source>
</evidence>
<sequence>MINAPDVWDPTLDVGDPIIDGQHRTLYRMIVDLDKSMSREAFGQAVLDALNGMKAYARTHFQHEEDLMERSAWPGLVAHKALHTSFMQKAAQFGGNALADSEWTSLDMLRYLMDWLVKHIRVHDRAFFTWLSQR</sequence>
<dbReference type="PANTHER" id="PTHR37164">
    <property type="entry name" value="BACTERIOHEMERYTHRIN"/>
    <property type="match status" value="1"/>
</dbReference>
<reference evidence="5 6" key="2">
    <citation type="submission" date="2020-05" db="EMBL/GenBank/DDBJ databases">
        <title>Draft genome sequence of Desulfovibrio sp. strainFSS-1.</title>
        <authorList>
            <person name="Shimoshige H."/>
            <person name="Kobayashi H."/>
            <person name="Maekawa T."/>
        </authorList>
    </citation>
    <scope>NUCLEOTIDE SEQUENCE [LARGE SCALE GENOMIC DNA]</scope>
    <source>
        <strain evidence="5 6">SIID29052-01</strain>
    </source>
</reference>
<dbReference type="AlphaFoldDB" id="A0A6V8LWA7"/>
<dbReference type="NCBIfam" id="NF033749">
    <property type="entry name" value="bact_hemeryth"/>
    <property type="match status" value="1"/>
</dbReference>
<dbReference type="NCBIfam" id="TIGR02481">
    <property type="entry name" value="hemeryth_dom"/>
    <property type="match status" value="1"/>
</dbReference>
<evidence type="ECO:0000259" key="4">
    <source>
        <dbReference type="Pfam" id="PF01814"/>
    </source>
</evidence>
<dbReference type="InterPro" id="IPR012312">
    <property type="entry name" value="Hemerythrin-like"/>
</dbReference>
<dbReference type="RefSeq" id="WP_173084748.1">
    <property type="nucleotide sequence ID" value="NZ_BLTE01000010.1"/>
</dbReference>
<evidence type="ECO:0000256" key="1">
    <source>
        <dbReference type="ARBA" id="ARBA00010587"/>
    </source>
</evidence>
<dbReference type="InterPro" id="IPR050669">
    <property type="entry name" value="Hemerythrin"/>
</dbReference>
<keyword evidence="6" id="KW-1185">Reference proteome</keyword>
<organism evidence="5 6">
    <name type="scientific">Fundidesulfovibrio magnetotacticus</name>
    <dbReference type="NCBI Taxonomy" id="2730080"/>
    <lineage>
        <taxon>Bacteria</taxon>
        <taxon>Pseudomonadati</taxon>
        <taxon>Thermodesulfobacteriota</taxon>
        <taxon>Desulfovibrionia</taxon>
        <taxon>Desulfovibrionales</taxon>
        <taxon>Desulfovibrionaceae</taxon>
        <taxon>Fundidesulfovibrio</taxon>
    </lineage>
</organism>
<protein>
    <submittedName>
        <fullName evidence="5">Bacteriohemerythrin</fullName>
    </submittedName>
</protein>
<dbReference type="PANTHER" id="PTHR37164:SF1">
    <property type="entry name" value="BACTERIOHEMERYTHRIN"/>
    <property type="match status" value="1"/>
</dbReference>
<dbReference type="InterPro" id="IPR035938">
    <property type="entry name" value="Hemerythrin-like_sf"/>
</dbReference>
<evidence type="ECO:0000313" key="5">
    <source>
        <dbReference type="EMBL" id="GFK94558.1"/>
    </source>
</evidence>
<dbReference type="InterPro" id="IPR012827">
    <property type="entry name" value="Hemerythrin_metal-bd"/>
</dbReference>
<proteinExistence type="inferred from homology"/>
<dbReference type="Pfam" id="PF01814">
    <property type="entry name" value="Hemerythrin"/>
    <property type="match status" value="1"/>
</dbReference>
<dbReference type="Gene3D" id="1.20.120.50">
    <property type="entry name" value="Hemerythrin-like"/>
    <property type="match status" value="1"/>
</dbReference>
<evidence type="ECO:0000313" key="6">
    <source>
        <dbReference type="Proteomes" id="UP000494245"/>
    </source>
</evidence>
<keyword evidence="2" id="KW-0479">Metal-binding</keyword>
<gene>
    <name evidence="5" type="ORF">NNJEOMEG_02405</name>
</gene>
<dbReference type="Proteomes" id="UP000494245">
    <property type="component" value="Unassembled WGS sequence"/>
</dbReference>
<dbReference type="CDD" id="cd12107">
    <property type="entry name" value="Hemerythrin"/>
    <property type="match status" value="1"/>
</dbReference>
<comment type="caution">
    <text evidence="5">The sequence shown here is derived from an EMBL/GenBank/DDBJ whole genome shotgun (WGS) entry which is preliminary data.</text>
</comment>
<dbReference type="GO" id="GO:0046872">
    <property type="term" value="F:metal ion binding"/>
    <property type="evidence" value="ECO:0007669"/>
    <property type="project" value="UniProtKB-KW"/>
</dbReference>
<name>A0A6V8LWA7_9BACT</name>
<evidence type="ECO:0000256" key="2">
    <source>
        <dbReference type="ARBA" id="ARBA00022723"/>
    </source>
</evidence>